<dbReference type="PANTHER" id="PTHR46880">
    <property type="entry name" value="RAS-ASSOCIATING DOMAIN-CONTAINING PROTEIN"/>
    <property type="match status" value="1"/>
</dbReference>
<gene>
    <name evidence="3" type="ORF">GOP47_0013862</name>
</gene>
<reference evidence="3" key="1">
    <citation type="submission" date="2021-01" db="EMBL/GenBank/DDBJ databases">
        <title>Adiantum capillus-veneris genome.</title>
        <authorList>
            <person name="Fang Y."/>
            <person name="Liao Q."/>
        </authorList>
    </citation>
    <scope>NUCLEOTIDE SEQUENCE</scope>
    <source>
        <strain evidence="3">H3</strain>
        <tissue evidence="3">Leaf</tissue>
    </source>
</reference>
<dbReference type="InterPro" id="IPR012337">
    <property type="entry name" value="RNaseH-like_sf"/>
</dbReference>
<dbReference type="PANTHER" id="PTHR46880:SF5">
    <property type="entry name" value="DUF4371 DOMAIN-CONTAINING PROTEIN"/>
    <property type="match status" value="1"/>
</dbReference>
<dbReference type="Proteomes" id="UP000886520">
    <property type="component" value="Chromosome 13"/>
</dbReference>
<feature type="region of interest" description="Disordered" evidence="1">
    <location>
        <begin position="31"/>
        <end position="60"/>
    </location>
</feature>
<keyword evidence="4" id="KW-1185">Reference proteome</keyword>
<evidence type="ECO:0000313" key="3">
    <source>
        <dbReference type="EMBL" id="KAI5071611.1"/>
    </source>
</evidence>
<evidence type="ECO:0000259" key="2">
    <source>
        <dbReference type="Pfam" id="PF05699"/>
    </source>
</evidence>
<dbReference type="OrthoDB" id="1924773at2759"/>
<evidence type="ECO:0000313" key="4">
    <source>
        <dbReference type="Proteomes" id="UP000886520"/>
    </source>
</evidence>
<proteinExistence type="predicted"/>
<protein>
    <recommendedName>
        <fullName evidence="2">HAT C-terminal dimerisation domain-containing protein</fullName>
    </recommendedName>
</protein>
<dbReference type="AlphaFoldDB" id="A0A9D4UQ14"/>
<name>A0A9D4UQ14_ADICA</name>
<organism evidence="3 4">
    <name type="scientific">Adiantum capillus-veneris</name>
    <name type="common">Maidenhair fern</name>
    <dbReference type="NCBI Taxonomy" id="13818"/>
    <lineage>
        <taxon>Eukaryota</taxon>
        <taxon>Viridiplantae</taxon>
        <taxon>Streptophyta</taxon>
        <taxon>Embryophyta</taxon>
        <taxon>Tracheophyta</taxon>
        <taxon>Polypodiopsida</taxon>
        <taxon>Polypodiidae</taxon>
        <taxon>Polypodiales</taxon>
        <taxon>Pteridineae</taxon>
        <taxon>Pteridaceae</taxon>
        <taxon>Vittarioideae</taxon>
        <taxon>Adiantum</taxon>
    </lineage>
</organism>
<dbReference type="Pfam" id="PF05699">
    <property type="entry name" value="Dimer_Tnp_hAT"/>
    <property type="match status" value="1"/>
</dbReference>
<dbReference type="InterPro" id="IPR008906">
    <property type="entry name" value="HATC_C_dom"/>
</dbReference>
<feature type="compositionally biased region" description="Acidic residues" evidence="1">
    <location>
        <begin position="42"/>
        <end position="52"/>
    </location>
</feature>
<sequence length="601" mass="68847">MRAEQLKVFKKDKQTTMLNFGSVTRLAKRNRVEDVEQIPPTEADEDMDEGFESDSLSRKDERDARNAKLFGKDALQVGLKKMCITQDDAAVNLFKAAYFIGINNLSFALFPSLLDLMRDTGVRSMTCLYNDDKSCAEIIYCISRAIMNHALEKVRKKPFFWGYDRRVYRHFCSSPYGDLFFLFGTSLYPLYHILWNDGCATMVGRKKGVATLLKKVNPRLTAIHCVAHRTNLATSDTSKKIPYARQIDTLVNGIANYFSSSSNRMENLQDLQEELDCDVVKMQRIFEIRWLSRHACLAKVCKSMDALLVALYKDRIDLYSMLCTFECMYAIHFLADILEKMSELSKRFQKDHVDVTTVHGIVQSTILCIKDEYLEERTLDLNASQRGVGNYPIIPEYGPEKGHLHDLRCSLRGHVFFSQKVMRDADGSDMMHALDFQFSYARRLACTTSYAWKTIVAFYGVEITVNNTKYPPLINGDAFKDEFRKFKRQAGIDFAKMSLIEVASLLANNDTWKDMYPNVLKVAQVALVQCCSIAICERGFSARTKIKTKWRNRMETEILDALMRIAIEGQADMDFSSAIEMWKNLAKRHLFAPEGLSKVDA</sequence>
<comment type="caution">
    <text evidence="3">The sequence shown here is derived from an EMBL/GenBank/DDBJ whole genome shotgun (WGS) entry which is preliminary data.</text>
</comment>
<feature type="domain" description="HAT C-terminal dimerisation" evidence="2">
    <location>
        <begin position="513"/>
        <end position="564"/>
    </location>
</feature>
<dbReference type="SUPFAM" id="SSF53098">
    <property type="entry name" value="Ribonuclease H-like"/>
    <property type="match status" value="1"/>
</dbReference>
<dbReference type="EMBL" id="JABFUD020000013">
    <property type="protein sequence ID" value="KAI5071611.1"/>
    <property type="molecule type" value="Genomic_DNA"/>
</dbReference>
<dbReference type="GO" id="GO:0046983">
    <property type="term" value="F:protein dimerization activity"/>
    <property type="evidence" value="ECO:0007669"/>
    <property type="project" value="InterPro"/>
</dbReference>
<evidence type="ECO:0000256" key="1">
    <source>
        <dbReference type="SAM" id="MobiDB-lite"/>
    </source>
</evidence>
<accession>A0A9D4UQ14</accession>